<protein>
    <submittedName>
        <fullName evidence="1">Uncharacterized protein</fullName>
    </submittedName>
</protein>
<dbReference type="Proteomes" id="UP001497516">
    <property type="component" value="Chromosome 1"/>
</dbReference>
<accession>A0AAV2CHG9</accession>
<dbReference type="AlphaFoldDB" id="A0AAV2CHG9"/>
<sequence>MARRKNDGCRRPPAYLCYTTCFVAAQLRRKKEIEENSRRNFFDGYYSYGGLKSGLRRGWDEFKTCPDTTGYEISTRLTGRTMGQDTTFGEG</sequence>
<reference evidence="1 2" key="1">
    <citation type="submission" date="2024-04" db="EMBL/GenBank/DDBJ databases">
        <authorList>
            <person name="Fracassetti M."/>
        </authorList>
    </citation>
    <scope>NUCLEOTIDE SEQUENCE [LARGE SCALE GENOMIC DNA]</scope>
</reference>
<gene>
    <name evidence="1" type="ORF">LTRI10_LOCUS3245</name>
</gene>
<evidence type="ECO:0000313" key="2">
    <source>
        <dbReference type="Proteomes" id="UP001497516"/>
    </source>
</evidence>
<dbReference type="EMBL" id="OZ034813">
    <property type="protein sequence ID" value="CAL1355484.1"/>
    <property type="molecule type" value="Genomic_DNA"/>
</dbReference>
<keyword evidence="2" id="KW-1185">Reference proteome</keyword>
<organism evidence="1 2">
    <name type="scientific">Linum trigynum</name>
    <dbReference type="NCBI Taxonomy" id="586398"/>
    <lineage>
        <taxon>Eukaryota</taxon>
        <taxon>Viridiplantae</taxon>
        <taxon>Streptophyta</taxon>
        <taxon>Embryophyta</taxon>
        <taxon>Tracheophyta</taxon>
        <taxon>Spermatophyta</taxon>
        <taxon>Magnoliopsida</taxon>
        <taxon>eudicotyledons</taxon>
        <taxon>Gunneridae</taxon>
        <taxon>Pentapetalae</taxon>
        <taxon>rosids</taxon>
        <taxon>fabids</taxon>
        <taxon>Malpighiales</taxon>
        <taxon>Linaceae</taxon>
        <taxon>Linum</taxon>
    </lineage>
</organism>
<evidence type="ECO:0000313" key="1">
    <source>
        <dbReference type="EMBL" id="CAL1355484.1"/>
    </source>
</evidence>
<proteinExistence type="predicted"/>
<name>A0AAV2CHG9_9ROSI</name>